<feature type="compositionally biased region" description="Basic and acidic residues" evidence="1">
    <location>
        <begin position="236"/>
        <end position="249"/>
    </location>
</feature>
<protein>
    <submittedName>
        <fullName evidence="3">Uncharacterized protein LOC109469542</fullName>
    </submittedName>
</protein>
<evidence type="ECO:0000313" key="3">
    <source>
        <dbReference type="RefSeq" id="XP_019623632.1"/>
    </source>
</evidence>
<dbReference type="GeneID" id="109469542"/>
<evidence type="ECO:0000313" key="2">
    <source>
        <dbReference type="Proteomes" id="UP000515135"/>
    </source>
</evidence>
<proteinExistence type="predicted"/>
<dbReference type="Proteomes" id="UP000515135">
    <property type="component" value="Unplaced"/>
</dbReference>
<gene>
    <name evidence="3" type="primary">LOC109469542</name>
</gene>
<accession>A0A6P4YXV3</accession>
<dbReference type="KEGG" id="bbel:109469542"/>
<dbReference type="SUPFAM" id="SSF47769">
    <property type="entry name" value="SAM/Pointed domain"/>
    <property type="match status" value="1"/>
</dbReference>
<dbReference type="RefSeq" id="XP_019623632.1">
    <property type="nucleotide sequence ID" value="XM_019768073.1"/>
</dbReference>
<feature type="compositionally biased region" description="Basic and acidic residues" evidence="1">
    <location>
        <begin position="88"/>
        <end position="98"/>
    </location>
</feature>
<feature type="region of interest" description="Disordered" evidence="1">
    <location>
        <begin position="86"/>
        <end position="204"/>
    </location>
</feature>
<sequence length="249" mass="26618">MGESTVRQWSSYDVQAWLLSLNIPCDAPLLQAVDGKFLYQLHSLRAEAPEFFYQCLRRDLGFVDLRDLLNFAGALKSLLAQDSASAHAPRDVTIDTDQRTSSPEVDTPVPSSKEAKMTAAVTEENLASEQESGTGKASIQDTPGAKEEIIPPEQMTTPEQSVPPPLTTQEEGLGARAESPALTAALQGLPPVTAGASASPVPEVSSAEFAAILKRELAVALERTSRGSPSPPPTRQQDESKDKGKDGKH</sequence>
<feature type="region of interest" description="Disordered" evidence="1">
    <location>
        <begin position="221"/>
        <end position="249"/>
    </location>
</feature>
<feature type="compositionally biased region" description="Polar residues" evidence="1">
    <location>
        <begin position="125"/>
        <end position="141"/>
    </location>
</feature>
<dbReference type="AlphaFoldDB" id="A0A6P4YXV3"/>
<organism evidence="2 3">
    <name type="scientific">Branchiostoma belcheri</name>
    <name type="common">Amphioxus</name>
    <dbReference type="NCBI Taxonomy" id="7741"/>
    <lineage>
        <taxon>Eukaryota</taxon>
        <taxon>Metazoa</taxon>
        <taxon>Chordata</taxon>
        <taxon>Cephalochordata</taxon>
        <taxon>Leptocardii</taxon>
        <taxon>Amphioxiformes</taxon>
        <taxon>Branchiostomatidae</taxon>
        <taxon>Branchiostoma</taxon>
    </lineage>
</organism>
<dbReference type="OrthoDB" id="10085434at2759"/>
<evidence type="ECO:0000256" key="1">
    <source>
        <dbReference type="SAM" id="MobiDB-lite"/>
    </source>
</evidence>
<keyword evidence="2" id="KW-1185">Reference proteome</keyword>
<reference evidence="3" key="1">
    <citation type="submission" date="2025-08" db="UniProtKB">
        <authorList>
            <consortium name="RefSeq"/>
        </authorList>
    </citation>
    <scope>IDENTIFICATION</scope>
    <source>
        <tissue evidence="3">Gonad</tissue>
    </source>
</reference>
<dbReference type="InterPro" id="IPR013761">
    <property type="entry name" value="SAM/pointed_sf"/>
</dbReference>
<feature type="compositionally biased region" description="Low complexity" evidence="1">
    <location>
        <begin position="194"/>
        <end position="204"/>
    </location>
</feature>
<name>A0A6P4YXV3_BRABE</name>